<dbReference type="AlphaFoldDB" id="A0A7S1M0H5"/>
<comment type="subcellular location">
    <subcellularLocation>
        <location evidence="1">Cytoplasm</location>
    </subcellularLocation>
</comment>
<gene>
    <name evidence="7" type="ORF">NDES1114_LOCUS15920</name>
</gene>
<keyword evidence="4" id="KW-0433">Leucine-rich repeat</keyword>
<evidence type="ECO:0000256" key="5">
    <source>
        <dbReference type="ARBA" id="ARBA00022737"/>
    </source>
</evidence>
<name>A0A7S1M0H5_NEODS</name>
<sequence>MVNLGAFMLGKPAAEAGAANPPSPARRLPPMSETPAPAASSSAAAISPTRASGAEASGAPRYADRRASTGPYNARDLARRVPRHDVLDFSFLDLTDARDLATVEPRAGRVFKTKAQREEEQRRAAAALAAEQRKKAAAQGRTEGATADGTAWDFGAGKGGVERTGDGYTVVRAGEETYAFKDEEELERRRRVMTEDPDQMRYTLDADGNLVEKKSANTGRAIAPAHRYHCTQLKLNNNKLTSEAMAEVQPVLMAVTVDPMRNLSVIDLSFNQLRRVPMLDGLPVHSLSLHGNLIEKMAEVAKLQVHHQTLRKLTLNNNPVQERTAKYKYAVLHTLPFLTSFDDSRVTTKDRERIAVFEELFVPAKQRGTTRRFLPPIASTPDPVSH</sequence>
<evidence type="ECO:0000256" key="1">
    <source>
        <dbReference type="ARBA" id="ARBA00004496"/>
    </source>
</evidence>
<organism evidence="7">
    <name type="scientific">Neobodo designis</name>
    <name type="common">Flagellated protozoan</name>
    <name type="synonym">Bodo designis</name>
    <dbReference type="NCBI Taxonomy" id="312471"/>
    <lineage>
        <taxon>Eukaryota</taxon>
        <taxon>Discoba</taxon>
        <taxon>Euglenozoa</taxon>
        <taxon>Kinetoplastea</taxon>
        <taxon>Metakinetoplastina</taxon>
        <taxon>Neobodonida</taxon>
        <taxon>Neobodo</taxon>
    </lineage>
</organism>
<reference evidence="7" key="1">
    <citation type="submission" date="2021-01" db="EMBL/GenBank/DDBJ databases">
        <authorList>
            <person name="Corre E."/>
            <person name="Pelletier E."/>
            <person name="Niang G."/>
            <person name="Scheremetjew M."/>
            <person name="Finn R."/>
            <person name="Kale V."/>
            <person name="Holt S."/>
            <person name="Cochrane G."/>
            <person name="Meng A."/>
            <person name="Brown T."/>
            <person name="Cohen L."/>
        </authorList>
    </citation>
    <scope>NUCLEOTIDE SEQUENCE</scope>
    <source>
        <strain evidence="7">CCAP 1951/1</strain>
    </source>
</reference>
<dbReference type="PANTHER" id="PTHR46545">
    <property type="entry name" value="LEUCINE-RICH REPEAT-CONTAINING PROTEIN 51"/>
    <property type="match status" value="1"/>
</dbReference>
<evidence type="ECO:0000313" key="7">
    <source>
        <dbReference type="EMBL" id="CAD9118243.1"/>
    </source>
</evidence>
<keyword evidence="5" id="KW-0677">Repeat</keyword>
<protein>
    <recommendedName>
        <fullName evidence="2">Leucine-rich repeat-containing protein 51</fullName>
    </recommendedName>
</protein>
<dbReference type="InterPro" id="IPR032675">
    <property type="entry name" value="LRR_dom_sf"/>
</dbReference>
<feature type="region of interest" description="Disordered" evidence="6">
    <location>
        <begin position="12"/>
        <end position="76"/>
    </location>
</feature>
<evidence type="ECO:0000256" key="2">
    <source>
        <dbReference type="ARBA" id="ARBA00014223"/>
    </source>
</evidence>
<evidence type="ECO:0000256" key="3">
    <source>
        <dbReference type="ARBA" id="ARBA00022490"/>
    </source>
</evidence>
<dbReference type="PROSITE" id="PS51450">
    <property type="entry name" value="LRR"/>
    <property type="match status" value="1"/>
</dbReference>
<proteinExistence type="predicted"/>
<dbReference type="GO" id="GO:0005737">
    <property type="term" value="C:cytoplasm"/>
    <property type="evidence" value="ECO:0007669"/>
    <property type="project" value="UniProtKB-SubCell"/>
</dbReference>
<dbReference type="InterPro" id="IPR001611">
    <property type="entry name" value="Leu-rich_rpt"/>
</dbReference>
<dbReference type="EMBL" id="HBGF01024046">
    <property type="protein sequence ID" value="CAD9118243.1"/>
    <property type="molecule type" value="Transcribed_RNA"/>
</dbReference>
<dbReference type="PANTHER" id="PTHR46545:SF1">
    <property type="entry name" value="LEUCINE-RICH REPEAT-CONTAINING PROTEIN 51"/>
    <property type="match status" value="1"/>
</dbReference>
<evidence type="ECO:0000256" key="6">
    <source>
        <dbReference type="SAM" id="MobiDB-lite"/>
    </source>
</evidence>
<dbReference type="Gene3D" id="3.80.10.10">
    <property type="entry name" value="Ribonuclease Inhibitor"/>
    <property type="match status" value="1"/>
</dbReference>
<keyword evidence="3" id="KW-0963">Cytoplasm</keyword>
<evidence type="ECO:0000256" key="4">
    <source>
        <dbReference type="ARBA" id="ARBA00022614"/>
    </source>
</evidence>
<dbReference type="SUPFAM" id="SSF52058">
    <property type="entry name" value="L domain-like"/>
    <property type="match status" value="1"/>
</dbReference>
<feature type="compositionally biased region" description="Low complexity" evidence="6">
    <location>
        <begin position="29"/>
        <end position="52"/>
    </location>
</feature>
<accession>A0A7S1M0H5</accession>